<protein>
    <submittedName>
        <fullName evidence="2">Uncharacterized protein</fullName>
    </submittedName>
</protein>
<dbReference type="EMBL" id="QKKF02037417">
    <property type="protein sequence ID" value="RZF32228.1"/>
    <property type="molecule type" value="Genomic_DNA"/>
</dbReference>
<feature type="compositionally biased region" description="Low complexity" evidence="1">
    <location>
        <begin position="677"/>
        <end position="688"/>
    </location>
</feature>
<gene>
    <name evidence="2" type="ORF">LSTR_LSTR011500</name>
</gene>
<comment type="caution">
    <text evidence="2">The sequence shown here is derived from an EMBL/GenBank/DDBJ whole genome shotgun (WGS) entry which is preliminary data.</text>
</comment>
<feature type="region of interest" description="Disordered" evidence="1">
    <location>
        <begin position="166"/>
        <end position="188"/>
    </location>
</feature>
<feature type="compositionally biased region" description="Acidic residues" evidence="1">
    <location>
        <begin position="692"/>
        <end position="706"/>
    </location>
</feature>
<dbReference type="AlphaFoldDB" id="A0A482WFI9"/>
<dbReference type="InParanoid" id="A0A482WFI9"/>
<feature type="compositionally biased region" description="Polar residues" evidence="1">
    <location>
        <begin position="737"/>
        <end position="751"/>
    </location>
</feature>
<evidence type="ECO:0000256" key="1">
    <source>
        <dbReference type="SAM" id="MobiDB-lite"/>
    </source>
</evidence>
<feature type="compositionally biased region" description="Acidic residues" evidence="1">
    <location>
        <begin position="567"/>
        <end position="579"/>
    </location>
</feature>
<evidence type="ECO:0000313" key="3">
    <source>
        <dbReference type="Proteomes" id="UP000291343"/>
    </source>
</evidence>
<keyword evidence="3" id="KW-1185">Reference proteome</keyword>
<organism evidence="2 3">
    <name type="scientific">Laodelphax striatellus</name>
    <name type="common">Small brown planthopper</name>
    <name type="synonym">Delphax striatella</name>
    <dbReference type="NCBI Taxonomy" id="195883"/>
    <lineage>
        <taxon>Eukaryota</taxon>
        <taxon>Metazoa</taxon>
        <taxon>Ecdysozoa</taxon>
        <taxon>Arthropoda</taxon>
        <taxon>Hexapoda</taxon>
        <taxon>Insecta</taxon>
        <taxon>Pterygota</taxon>
        <taxon>Neoptera</taxon>
        <taxon>Paraneoptera</taxon>
        <taxon>Hemiptera</taxon>
        <taxon>Auchenorrhyncha</taxon>
        <taxon>Fulgoroidea</taxon>
        <taxon>Delphacidae</taxon>
        <taxon>Criomorphinae</taxon>
        <taxon>Laodelphax</taxon>
    </lineage>
</organism>
<dbReference type="Proteomes" id="UP000291343">
    <property type="component" value="Unassembled WGS sequence"/>
</dbReference>
<dbReference type="InterPro" id="IPR019188">
    <property type="entry name" value="SNAPC1"/>
</dbReference>
<feature type="region of interest" description="Disordered" evidence="1">
    <location>
        <begin position="563"/>
        <end position="804"/>
    </location>
</feature>
<reference evidence="2 3" key="1">
    <citation type="journal article" date="2017" name="Gigascience">
        <title>Genome sequence of the small brown planthopper, Laodelphax striatellus.</title>
        <authorList>
            <person name="Zhu J."/>
            <person name="Jiang F."/>
            <person name="Wang X."/>
            <person name="Yang P."/>
            <person name="Bao Y."/>
            <person name="Zhao W."/>
            <person name="Wang W."/>
            <person name="Lu H."/>
            <person name="Wang Q."/>
            <person name="Cui N."/>
            <person name="Li J."/>
            <person name="Chen X."/>
            <person name="Luo L."/>
            <person name="Yu J."/>
            <person name="Kang L."/>
            <person name="Cui F."/>
        </authorList>
    </citation>
    <scope>NUCLEOTIDE SEQUENCE [LARGE SCALE GENOMIC DNA]</scope>
    <source>
        <strain evidence="2">Lst14</strain>
    </source>
</reference>
<feature type="compositionally biased region" description="Acidic residues" evidence="1">
    <location>
        <begin position="780"/>
        <end position="793"/>
    </location>
</feature>
<accession>A0A482WFI9</accession>
<feature type="compositionally biased region" description="Basic and acidic residues" evidence="1">
    <location>
        <begin position="656"/>
        <end position="666"/>
    </location>
</feature>
<name>A0A482WFI9_LAOST</name>
<evidence type="ECO:0000313" key="2">
    <source>
        <dbReference type="EMBL" id="RZF32228.1"/>
    </source>
</evidence>
<dbReference type="OrthoDB" id="6647023at2759"/>
<feature type="compositionally biased region" description="Low complexity" evidence="1">
    <location>
        <begin position="580"/>
        <end position="600"/>
    </location>
</feature>
<sequence>MEDESNNAVDEPIENSIIDSIAEIMEELPLENEQIPNPSTPEGYVFHEGALYPKPSTMRMLERAGKLPPNLSPELFAFMHLDDKDLDILLQSDSPISILQQLYEEGFEEITDDEEATNGNAIVGEEPAVADVGQLSDKGFEETAGNAEATDDNVTVGQEHAVAEVGQLSSEKGFEETTDNAEATDNNATLGEEPAVAEVGQLSEEGIEETTAVGEQGQDADLEMNNVLEKENPSELERLRGEGLLPNQPPPNTEDTDENSNRSEDLQTENRFGYMSDPELLPQEKFNFGYKNDCFKLLTRFSASKDQSFINFTEEWKKMKFYAVFRQHWTLNYDDLAKMYGGEELEKERAEERARYDEEWTEEERLNHEEALRIIQEEDEEEWRHQYILESVPELFLIPKIFMLPEYPKVFNRGAFYMLYALYYRQEFKTDDTLTTGEFTISFDLTEFCRFKQICDGETEQGKHELHYMFHKLMKDGGINFKTTFNDHNDMDIGELETWYYYRLWELKEGIKVSVEWDEMYKAYKRMFEEGSDIKLRESLWDLILNMKNDDAIIKVKHSPIPKTDFYDGDDDNDGDSANDGDGTNDGNANNGDCGNNDGGYKTIPEYLSEFPETLPEPEPESDDSSPPTPNLEVDLLSSPSTSEQRISLFEPPVDEIPKEISDSDSKVICVDETDKTSPSTKGSTSKQSTEEISESEVICLDDPDDSSPSTPNMEAYLESLCSSRLPYSDMEVDAPTSPSTSEQGISSSNVDEIPAAIPDSEPPNNRLDDSPRPIVETSVMEEDPSSVMEEDPPIVLFSSSPSP</sequence>
<proteinExistence type="predicted"/>
<feature type="region of interest" description="Disordered" evidence="1">
    <location>
        <begin position="234"/>
        <end position="264"/>
    </location>
</feature>
<dbReference type="Pfam" id="PF09808">
    <property type="entry name" value="SNAPC1"/>
    <property type="match status" value="1"/>
</dbReference>